<dbReference type="OrthoDB" id="2567806at2759"/>
<sequence>MIKTPDTPEHTGANEELNVDEIHEIDEDDVEDLDLGYGNEDDQENDRFSVKREASADDGVIFDQRDDFVPRVDINSPFSSTANIARLRDAHPSAQGRLTMSQQSKFVSYCDDRLMEIQRKFVQSRGLAEEIGYKELSPLLQDLKSLLDFIWYSIEGIPNTELLLKQNLDETSAEQFKNTRSTNFGQTYYLIRVADDFLDYLTKFDLTHLQVEEQQKTVAKAFKFLMILDKVFAKCLEGLIPGNLKMNGTEMVRISGIAERTRMVLPQYLEQQNIHGYHYEVSKVYEETLERCA</sequence>
<dbReference type="AlphaFoldDB" id="A0A0P1KN07"/>
<gene>
    <name evidence="1" type="ORF">LAQU0_S01e15412g</name>
</gene>
<dbReference type="EMBL" id="LN890560">
    <property type="protein sequence ID" value="CUS20822.1"/>
    <property type="molecule type" value="Genomic_DNA"/>
</dbReference>
<name>A0A0P1KN07_9SACH</name>
<dbReference type="Pfam" id="PF17110">
    <property type="entry name" value="TFB6"/>
    <property type="match status" value="1"/>
</dbReference>
<organism evidence="1 2">
    <name type="scientific">Lachancea quebecensis</name>
    <dbReference type="NCBI Taxonomy" id="1654605"/>
    <lineage>
        <taxon>Eukaryota</taxon>
        <taxon>Fungi</taxon>
        <taxon>Dikarya</taxon>
        <taxon>Ascomycota</taxon>
        <taxon>Saccharomycotina</taxon>
        <taxon>Saccharomycetes</taxon>
        <taxon>Saccharomycetales</taxon>
        <taxon>Saccharomycetaceae</taxon>
        <taxon>Lachancea</taxon>
    </lineage>
</organism>
<evidence type="ECO:0000313" key="2">
    <source>
        <dbReference type="Proteomes" id="UP000236544"/>
    </source>
</evidence>
<keyword evidence="2" id="KW-1185">Reference proteome</keyword>
<dbReference type="Proteomes" id="UP000236544">
    <property type="component" value="Unassembled WGS sequence"/>
</dbReference>
<protein>
    <submittedName>
        <fullName evidence="1">LAQU0S01e15412g1_1</fullName>
    </submittedName>
</protein>
<dbReference type="InterPro" id="IPR031349">
    <property type="entry name" value="Tfb6"/>
</dbReference>
<evidence type="ECO:0000313" key="1">
    <source>
        <dbReference type="EMBL" id="CUS20822.1"/>
    </source>
</evidence>
<accession>A0A0P1KN07</accession>
<dbReference type="PANTHER" id="PTHR37781">
    <property type="entry name" value="TFIIH COMPLEX SUBUNIT"/>
    <property type="match status" value="1"/>
</dbReference>
<dbReference type="GO" id="GO:0005675">
    <property type="term" value="C:transcription factor TFIIH holo complex"/>
    <property type="evidence" value="ECO:0007669"/>
    <property type="project" value="TreeGrafter"/>
</dbReference>
<proteinExistence type="predicted"/>
<reference evidence="2" key="1">
    <citation type="submission" date="2015-10" db="EMBL/GenBank/DDBJ databases">
        <authorList>
            <person name="Devillers H."/>
        </authorList>
    </citation>
    <scope>NUCLEOTIDE SEQUENCE [LARGE SCALE GENOMIC DNA]</scope>
</reference>
<dbReference type="PANTHER" id="PTHR37781:SF1">
    <property type="entry name" value="ADR380WP"/>
    <property type="match status" value="1"/>
</dbReference>